<dbReference type="Proteomes" id="UP000092884">
    <property type="component" value="Chromosome"/>
</dbReference>
<evidence type="ECO:0000256" key="1">
    <source>
        <dbReference type="ARBA" id="ARBA00022500"/>
    </source>
</evidence>
<evidence type="ECO:0000313" key="3">
    <source>
        <dbReference type="EMBL" id="ANV97757.1"/>
    </source>
</evidence>
<accession>A0A1B1U4P4</accession>
<keyword evidence="1" id="KW-0145">Chemotaxis</keyword>
<dbReference type="OrthoDB" id="5326632at2"/>
<name>A0A1B1U4P4_9HELI</name>
<dbReference type="AlphaFoldDB" id="A0A1B1U4P4"/>
<evidence type="ECO:0000313" key="4">
    <source>
        <dbReference type="Proteomes" id="UP000092884"/>
    </source>
</evidence>
<organism evidence="3 4">
    <name type="scientific">Helicobacter enhydrae</name>
    <dbReference type="NCBI Taxonomy" id="222136"/>
    <lineage>
        <taxon>Bacteria</taxon>
        <taxon>Pseudomonadati</taxon>
        <taxon>Campylobacterota</taxon>
        <taxon>Epsilonproteobacteria</taxon>
        <taxon>Campylobacterales</taxon>
        <taxon>Helicobacteraceae</taxon>
        <taxon>Helicobacter</taxon>
    </lineage>
</organism>
<feature type="domain" description="Chemotaxis phosphatase CheX-like" evidence="2">
    <location>
        <begin position="41"/>
        <end position="113"/>
    </location>
</feature>
<dbReference type="EMBL" id="CP016503">
    <property type="protein sequence ID" value="ANV97757.1"/>
    <property type="molecule type" value="Genomic_DNA"/>
</dbReference>
<evidence type="ECO:0000259" key="2">
    <source>
        <dbReference type="Pfam" id="PF13690"/>
    </source>
</evidence>
<keyword evidence="4" id="KW-1185">Reference proteome</keyword>
<dbReference type="RefSeq" id="WP_066339292.1">
    <property type="nucleotide sequence ID" value="NZ_CP016503.1"/>
</dbReference>
<proteinExistence type="predicted"/>
<dbReference type="KEGG" id="het:BBW65_02595"/>
<dbReference type="InterPro" id="IPR028976">
    <property type="entry name" value="CheC-like_sf"/>
</dbReference>
<dbReference type="Gene3D" id="3.40.1550.10">
    <property type="entry name" value="CheC-like"/>
    <property type="match status" value="1"/>
</dbReference>
<dbReference type="SUPFAM" id="SSF103039">
    <property type="entry name" value="CheC-like"/>
    <property type="match status" value="1"/>
</dbReference>
<sequence length="129" mass="14686">MNPLISSFIETIQSSINIKPTQISEGVRQGFVSSIKLQNQEIFFCCELTFLKLLASEMLFEDQPSQEILLDLSKELANLVVGHAKVLYSKQNKHLNLGTPQFWGEDYTIQQNNGLHFELNGTKCSIYME</sequence>
<reference evidence="4" key="1">
    <citation type="submission" date="2016-07" db="EMBL/GenBank/DDBJ databases">
        <authorList>
            <person name="Florea S."/>
            <person name="Webb J.S."/>
            <person name="Jaromczyk J."/>
            <person name="Schardl C.L."/>
        </authorList>
    </citation>
    <scope>NUCLEOTIDE SEQUENCE [LARGE SCALE GENOMIC DNA]</scope>
    <source>
        <strain evidence="4">MIT 01-6242</strain>
    </source>
</reference>
<dbReference type="GO" id="GO:0006935">
    <property type="term" value="P:chemotaxis"/>
    <property type="evidence" value="ECO:0007669"/>
    <property type="project" value="UniProtKB-KW"/>
</dbReference>
<dbReference type="STRING" id="222136.BBW65_02595"/>
<gene>
    <name evidence="3" type="ORF">BBW65_02595</name>
</gene>
<protein>
    <recommendedName>
        <fullName evidence="2">Chemotaxis phosphatase CheX-like domain-containing protein</fullName>
    </recommendedName>
</protein>
<dbReference type="Pfam" id="PF13690">
    <property type="entry name" value="CheX"/>
    <property type="match status" value="1"/>
</dbReference>
<dbReference type="InterPro" id="IPR028051">
    <property type="entry name" value="CheX-like_dom"/>
</dbReference>